<dbReference type="CDD" id="cd03354">
    <property type="entry name" value="LbH_SAT"/>
    <property type="match status" value="1"/>
</dbReference>
<evidence type="ECO:0000256" key="2">
    <source>
        <dbReference type="ARBA" id="ARBA00023315"/>
    </source>
</evidence>
<dbReference type="EC" id="2.3.1.30" evidence="3"/>
<dbReference type="Gene3D" id="2.160.10.10">
    <property type="entry name" value="Hexapeptide repeat proteins"/>
    <property type="match status" value="1"/>
</dbReference>
<dbReference type="PIRSF" id="PIRSF000441">
    <property type="entry name" value="CysE"/>
    <property type="match status" value="1"/>
</dbReference>
<sequence>MLTTYKELKSFWHYEILGEDKPFSRLKLLRRMRRNNSYHCLFWLRLSQYLHTSPRRGTQSIAKQINKSLARKFGVEIMLGARIDKGLWLGHPIAIVIYSGVIIGKNCNIRQCTTIGSVEANNKSITLGNNVDIGAHSCIIGSGLSIGDNVTIGAMSFINKDVPGNVTYITRKQNQISPKE</sequence>
<comment type="similarity">
    <text evidence="3">Belongs to the transferase hexapeptide repeat family.</text>
</comment>
<dbReference type="EMBL" id="RKKU01000001">
    <property type="protein sequence ID" value="ROZ88177.1"/>
    <property type="molecule type" value="Genomic_DNA"/>
</dbReference>
<dbReference type="InterPro" id="IPR005881">
    <property type="entry name" value="Ser_O-AcTrfase"/>
</dbReference>
<dbReference type="Proteomes" id="UP000275199">
    <property type="component" value="Unassembled WGS sequence"/>
</dbReference>
<keyword evidence="1 3" id="KW-0808">Transferase</keyword>
<dbReference type="SUPFAM" id="SSF51161">
    <property type="entry name" value="Trimeric LpxA-like enzymes"/>
    <property type="match status" value="1"/>
</dbReference>
<evidence type="ECO:0000256" key="3">
    <source>
        <dbReference type="PIRNR" id="PIRNR000441"/>
    </source>
</evidence>
<organism evidence="4 5">
    <name type="scientific">Pseudomonas neustonica</name>
    <dbReference type="NCBI Taxonomy" id="2487346"/>
    <lineage>
        <taxon>Bacteria</taxon>
        <taxon>Pseudomonadati</taxon>
        <taxon>Pseudomonadota</taxon>
        <taxon>Gammaproteobacteria</taxon>
        <taxon>Pseudomonadales</taxon>
        <taxon>Pseudomonadaceae</taxon>
        <taxon>Pseudomonas</taxon>
    </lineage>
</organism>
<gene>
    <name evidence="4" type="ORF">EF096_00300</name>
</gene>
<dbReference type="InterPro" id="IPR045304">
    <property type="entry name" value="LbH_SAT"/>
</dbReference>
<evidence type="ECO:0000313" key="5">
    <source>
        <dbReference type="Proteomes" id="UP000275199"/>
    </source>
</evidence>
<dbReference type="PANTHER" id="PTHR42811">
    <property type="entry name" value="SERINE ACETYLTRANSFERASE"/>
    <property type="match status" value="1"/>
</dbReference>
<protein>
    <recommendedName>
        <fullName evidence="3">Serine acetyltransferase</fullName>
        <ecNumber evidence="3">2.3.1.30</ecNumber>
    </recommendedName>
</protein>
<reference evidence="4 5" key="1">
    <citation type="submission" date="2018-11" db="EMBL/GenBank/DDBJ databases">
        <authorList>
            <person name="Jang G.I."/>
            <person name="Hwang C.Y."/>
        </authorList>
    </citation>
    <scope>NUCLEOTIDE SEQUENCE [LARGE SCALE GENOMIC DNA]</scope>
    <source>
        <strain evidence="4 5">SSM26</strain>
    </source>
</reference>
<accession>A0ABX9XMA2</accession>
<dbReference type="InterPro" id="IPR011004">
    <property type="entry name" value="Trimer_LpxA-like_sf"/>
</dbReference>
<proteinExistence type="inferred from homology"/>
<keyword evidence="2 3" id="KW-0012">Acyltransferase</keyword>
<evidence type="ECO:0000256" key="1">
    <source>
        <dbReference type="ARBA" id="ARBA00022679"/>
    </source>
</evidence>
<name>A0ABX9XMA2_9PSED</name>
<comment type="catalytic activity">
    <reaction evidence="3">
        <text>L-serine + acetyl-CoA = O-acetyl-L-serine + CoA</text>
        <dbReference type="Rhea" id="RHEA:24560"/>
        <dbReference type="ChEBI" id="CHEBI:33384"/>
        <dbReference type="ChEBI" id="CHEBI:57287"/>
        <dbReference type="ChEBI" id="CHEBI:57288"/>
        <dbReference type="ChEBI" id="CHEBI:58340"/>
        <dbReference type="EC" id="2.3.1.30"/>
    </reaction>
</comment>
<evidence type="ECO:0000313" key="4">
    <source>
        <dbReference type="EMBL" id="ROZ88177.1"/>
    </source>
</evidence>
<comment type="caution">
    <text evidence="4">The sequence shown here is derived from an EMBL/GenBank/DDBJ whole genome shotgun (WGS) entry which is preliminary data.</text>
</comment>
<dbReference type="RefSeq" id="WP_123887609.1">
    <property type="nucleotide sequence ID" value="NZ_JBPYCX010000001.1"/>
</dbReference>
<keyword evidence="5" id="KW-1185">Reference proteome</keyword>